<accession>A0ABY4EEF9</accession>
<dbReference type="RefSeq" id="WP_019957811.1">
    <property type="nucleotide sequence ID" value="NZ_CP091512.1"/>
</dbReference>
<evidence type="ECO:0000313" key="1">
    <source>
        <dbReference type="EMBL" id="UOO93604.1"/>
    </source>
</evidence>
<dbReference type="EMBL" id="CP091512">
    <property type="protein sequence ID" value="UOO93604.1"/>
    <property type="molecule type" value="Genomic_DNA"/>
</dbReference>
<dbReference type="Proteomes" id="UP000832034">
    <property type="component" value="Chromosome"/>
</dbReference>
<sequence>MKNEQNLEPIKQMLWVKKMTVTQLAAACKLNVDEVTDLLDELDDDVLQSEFCTVNKTVKYWILKTEFCLQSLVINILKDLNGVATRIQIAEKLQFVPLHQIDSAIKNLKNKQQIHTVSRGVLALGDSVSHQKKEVALFDTEIKPEGNMVECTDTVHGKNVINALYDPKVMPAFFQSACKFRMLNDGSLILNLEGRGLMLNPKDSEQVFTVLNKVYGRAL</sequence>
<reference evidence="1" key="2">
    <citation type="journal article" date="2022" name="Res Sq">
        <title>Evolution of multicellular longitudinally dividing oral cavity symbionts (Neisseriaceae).</title>
        <authorList>
            <person name="Nyongesa S."/>
            <person name="Weber P."/>
            <person name="Bernet E."/>
            <person name="Pullido F."/>
            <person name="Nieckarz M."/>
            <person name="Delaby M."/>
            <person name="Nieves C."/>
            <person name="Viehboeck T."/>
            <person name="Krause N."/>
            <person name="Rivera-Millot A."/>
            <person name="Nakamura A."/>
            <person name="Vischer N."/>
            <person name="VanNieuwenhze M."/>
            <person name="Brun Y."/>
            <person name="Cava F."/>
            <person name="Bulgheresi S."/>
            <person name="Veyrier F."/>
        </authorList>
    </citation>
    <scope>NUCLEOTIDE SEQUENCE</scope>
    <source>
        <strain evidence="1">SAG 1488-6</strain>
    </source>
</reference>
<keyword evidence="2" id="KW-1185">Reference proteome</keyword>
<reference evidence="1" key="1">
    <citation type="submission" date="2021-12" db="EMBL/GenBank/DDBJ databases">
        <authorList>
            <person name="Veyrier F.J."/>
        </authorList>
    </citation>
    <scope>NUCLEOTIDE SEQUENCE</scope>
    <source>
        <strain evidence="1">SAG 1488-6</strain>
    </source>
</reference>
<gene>
    <name evidence="1" type="ORF">LVJ81_06155</name>
</gene>
<protein>
    <submittedName>
        <fullName evidence="1">Uncharacterized protein</fullName>
    </submittedName>
</protein>
<proteinExistence type="predicted"/>
<organism evidence="1 2">
    <name type="scientific">Vitreoscilla stercoraria</name>
    <dbReference type="NCBI Taxonomy" id="61"/>
    <lineage>
        <taxon>Bacteria</taxon>
        <taxon>Pseudomonadati</taxon>
        <taxon>Pseudomonadota</taxon>
        <taxon>Betaproteobacteria</taxon>
        <taxon>Neisseriales</taxon>
        <taxon>Neisseriaceae</taxon>
        <taxon>Vitreoscilla</taxon>
    </lineage>
</organism>
<name>A0ABY4EEF9_VITST</name>
<evidence type="ECO:0000313" key="2">
    <source>
        <dbReference type="Proteomes" id="UP000832034"/>
    </source>
</evidence>